<feature type="compositionally biased region" description="Low complexity" evidence="1">
    <location>
        <begin position="200"/>
        <end position="211"/>
    </location>
</feature>
<dbReference type="eggNOG" id="ENOG5032BMG">
    <property type="taxonomic scope" value="Bacteria"/>
</dbReference>
<keyword evidence="3" id="KW-1185">Reference proteome</keyword>
<comment type="caution">
    <text evidence="2">The sequence shown here is derived from an EMBL/GenBank/DDBJ whole genome shotgun (WGS) entry which is preliminary data.</text>
</comment>
<gene>
    <name evidence="2" type="ORF">C731_1943</name>
</gene>
<evidence type="ECO:0000313" key="2">
    <source>
        <dbReference type="EMBL" id="EKF24054.1"/>
    </source>
</evidence>
<feature type="compositionally biased region" description="Basic and acidic residues" evidence="1">
    <location>
        <begin position="215"/>
        <end position="227"/>
    </location>
</feature>
<organism evidence="2 3">
    <name type="scientific">Mycolicibacterium hassiacum (strain DSM 44199 / CIP 105218 / JCM 12690 / 3849)</name>
    <name type="common">Mycobacterium hassiacum</name>
    <dbReference type="NCBI Taxonomy" id="1122247"/>
    <lineage>
        <taxon>Bacteria</taxon>
        <taxon>Bacillati</taxon>
        <taxon>Actinomycetota</taxon>
        <taxon>Actinomycetes</taxon>
        <taxon>Mycobacteriales</taxon>
        <taxon>Mycobacteriaceae</taxon>
        <taxon>Mycolicibacterium</taxon>
    </lineage>
</organism>
<proteinExistence type="predicted"/>
<protein>
    <submittedName>
        <fullName evidence="2">Uncharacterized protein</fullName>
    </submittedName>
</protein>
<sequence>MVWTTKSPKKSLFVVTMGATGLLFASPLLSPWTGPRAVAQPTRGGVPCLSMIQQIATQPGTIPQALQHAATSITTGTPPGALPVVVPPATDVGVAAPPIPPTPPAGVVDTAAGALPPAPGAPGAPIGVPGALGVPPGPGAPGTGIFNPVELLIPPAPPAPGAPLADMAGVATPPTPPAPGLPLVGPAAGATPPGPPGPGAPIANAAGVATPPSDSARHDRDSDEVRTEAGQLPPGAGVPGG</sequence>
<dbReference type="STRING" id="1122247.GCA_000379865_00011"/>
<feature type="non-terminal residue" evidence="2">
    <location>
        <position position="241"/>
    </location>
</feature>
<dbReference type="Proteomes" id="UP000006265">
    <property type="component" value="Unassembled WGS sequence"/>
</dbReference>
<dbReference type="AlphaFoldDB" id="K5BK11"/>
<reference evidence="2 3" key="1">
    <citation type="journal article" date="2012" name="J. Bacteriol.">
        <title>Genome sequence of Mycobacterium hassiacum DSM 44199, a rare source of heat-stable mycobacterial proteins.</title>
        <authorList>
            <person name="Tiago I."/>
            <person name="Maranha A."/>
            <person name="Mendes V."/>
            <person name="Alarico S."/>
            <person name="Moynihan P.J."/>
            <person name="Clarke A.J."/>
            <person name="Macedo-Ribeiro S."/>
            <person name="Pereira P.J."/>
            <person name="Empadinhas N."/>
        </authorList>
    </citation>
    <scope>NUCLEOTIDE SEQUENCE [LARGE SCALE GENOMIC DNA]</scope>
    <source>
        <strain evidence="3">DSM 44199 / CIP 105218 / JCM 12690 / 3849</strain>
    </source>
</reference>
<feature type="compositionally biased region" description="Low complexity" evidence="1">
    <location>
        <begin position="181"/>
        <end position="191"/>
    </location>
</feature>
<accession>K5BK11</accession>
<name>K5BK11_MYCHD</name>
<evidence type="ECO:0000313" key="3">
    <source>
        <dbReference type="Proteomes" id="UP000006265"/>
    </source>
</evidence>
<evidence type="ECO:0000256" key="1">
    <source>
        <dbReference type="SAM" id="MobiDB-lite"/>
    </source>
</evidence>
<dbReference type="EMBL" id="AMRA01000047">
    <property type="protein sequence ID" value="EKF24054.1"/>
    <property type="molecule type" value="Genomic_DNA"/>
</dbReference>
<feature type="region of interest" description="Disordered" evidence="1">
    <location>
        <begin position="168"/>
        <end position="241"/>
    </location>
</feature>